<evidence type="ECO:0000256" key="2">
    <source>
        <dbReference type="ARBA" id="ARBA00022803"/>
    </source>
</evidence>
<reference evidence="4 5" key="1">
    <citation type="submission" date="2020-06" db="EMBL/GenBank/DDBJ databases">
        <title>Transcriptomic and genomic resources for Thalictrum thalictroides and T. hernandezii: Facilitating candidate gene discovery in an emerging model plant lineage.</title>
        <authorList>
            <person name="Arias T."/>
            <person name="Riano-Pachon D.M."/>
            <person name="Di Stilio V.S."/>
        </authorList>
    </citation>
    <scope>NUCLEOTIDE SEQUENCE [LARGE SCALE GENOMIC DNA]</scope>
    <source>
        <strain evidence="5">cv. WT478/WT964</strain>
        <tissue evidence="4">Leaves</tissue>
    </source>
</reference>
<accession>A0A7J6W864</accession>
<evidence type="ECO:0000256" key="1">
    <source>
        <dbReference type="ARBA" id="ARBA00022737"/>
    </source>
</evidence>
<dbReference type="GO" id="GO:0006620">
    <property type="term" value="P:post-translational protein targeting to endoplasmic reticulum membrane"/>
    <property type="evidence" value="ECO:0007669"/>
    <property type="project" value="TreeGrafter"/>
</dbReference>
<dbReference type="Gene3D" id="1.20.5.420">
    <property type="entry name" value="Immunoglobulin FC, subunit C"/>
    <property type="match status" value="1"/>
</dbReference>
<feature type="compositionally biased region" description="Polar residues" evidence="3">
    <location>
        <begin position="78"/>
        <end position="107"/>
    </location>
</feature>
<name>A0A7J6W864_THATH</name>
<dbReference type="GO" id="GO:0016020">
    <property type="term" value="C:membrane"/>
    <property type="evidence" value="ECO:0007669"/>
    <property type="project" value="TreeGrafter"/>
</dbReference>
<protein>
    <submittedName>
        <fullName evidence="4">Tetratricopeptide repeat (TPR)-like superfamily protein</fullName>
    </submittedName>
</protein>
<dbReference type="EMBL" id="JABWDY010020069">
    <property type="protein sequence ID" value="KAF5193421.1"/>
    <property type="molecule type" value="Genomic_DNA"/>
</dbReference>
<dbReference type="PANTHER" id="PTHR45831:SF2">
    <property type="entry name" value="LD24721P"/>
    <property type="match status" value="1"/>
</dbReference>
<feature type="region of interest" description="Disordered" evidence="3">
    <location>
        <begin position="73"/>
        <end position="107"/>
    </location>
</feature>
<dbReference type="OrthoDB" id="2423701at2759"/>
<evidence type="ECO:0000313" key="4">
    <source>
        <dbReference type="EMBL" id="KAF5193421.1"/>
    </source>
</evidence>
<evidence type="ECO:0000256" key="3">
    <source>
        <dbReference type="SAM" id="MobiDB-lite"/>
    </source>
</evidence>
<dbReference type="InterPro" id="IPR047150">
    <property type="entry name" value="SGT"/>
</dbReference>
<dbReference type="AlphaFoldDB" id="A0A7J6W864"/>
<keyword evidence="2" id="KW-0802">TPR repeat</keyword>
<organism evidence="4 5">
    <name type="scientific">Thalictrum thalictroides</name>
    <name type="common">Rue-anemone</name>
    <name type="synonym">Anemone thalictroides</name>
    <dbReference type="NCBI Taxonomy" id="46969"/>
    <lineage>
        <taxon>Eukaryota</taxon>
        <taxon>Viridiplantae</taxon>
        <taxon>Streptophyta</taxon>
        <taxon>Embryophyta</taxon>
        <taxon>Tracheophyta</taxon>
        <taxon>Spermatophyta</taxon>
        <taxon>Magnoliopsida</taxon>
        <taxon>Ranunculales</taxon>
        <taxon>Ranunculaceae</taxon>
        <taxon>Thalictroideae</taxon>
        <taxon>Thalictrum</taxon>
    </lineage>
</organism>
<dbReference type="PANTHER" id="PTHR45831">
    <property type="entry name" value="LD24721P"/>
    <property type="match status" value="1"/>
</dbReference>
<dbReference type="Proteomes" id="UP000554482">
    <property type="component" value="Unassembled WGS sequence"/>
</dbReference>
<feature type="non-terminal residue" evidence="4">
    <location>
        <position position="107"/>
    </location>
</feature>
<dbReference type="GO" id="GO:0060090">
    <property type="term" value="F:molecular adaptor activity"/>
    <property type="evidence" value="ECO:0007669"/>
    <property type="project" value="TreeGrafter"/>
</dbReference>
<proteinExistence type="predicted"/>
<evidence type="ECO:0000313" key="5">
    <source>
        <dbReference type="Proteomes" id="UP000554482"/>
    </source>
</evidence>
<keyword evidence="5" id="KW-1185">Reference proteome</keyword>
<sequence>MVKVDSPVSRRIVHSFLDFLKSVEPAPGVDLEGLEVVRECLEDVFKLNPSSVDEQTQPGLLLKYFSSLDSNKQHESRSGQAVTFQNASSTSSTGDAQASPSHTANQQ</sequence>
<keyword evidence="1" id="KW-0677">Repeat</keyword>
<gene>
    <name evidence="4" type="ORF">FRX31_016992</name>
</gene>
<comment type="caution">
    <text evidence="4">The sequence shown here is derived from an EMBL/GenBank/DDBJ whole genome shotgun (WGS) entry which is preliminary data.</text>
</comment>
<dbReference type="GO" id="GO:0072380">
    <property type="term" value="C:TRC complex"/>
    <property type="evidence" value="ECO:0007669"/>
    <property type="project" value="TreeGrafter"/>
</dbReference>